<protein>
    <submittedName>
        <fullName evidence="2">Uncharacterized protein</fullName>
    </submittedName>
</protein>
<gene>
    <name evidence="2" type="ORF">H0E87_000480</name>
</gene>
<dbReference type="PANTHER" id="PTHR36808">
    <property type="entry name" value="TRANSCRIPTIONAL REGULATOR ATRX-LIKE PROTEIN"/>
    <property type="match status" value="1"/>
</dbReference>
<feature type="region of interest" description="Disordered" evidence="1">
    <location>
        <begin position="19"/>
        <end position="89"/>
    </location>
</feature>
<dbReference type="PANTHER" id="PTHR36808:SF1">
    <property type="entry name" value="TRANSCRIPTIONAL REGULATOR ATRX-LIKE PROTEIN"/>
    <property type="match status" value="1"/>
</dbReference>
<reference evidence="2" key="1">
    <citation type="journal article" date="2021" name="J. Hered.">
        <title>Genome Assembly of Salicaceae Populus deltoides (Eastern Cottonwood) I-69 Based on Nanopore Sequencing and Hi-C Technologies.</title>
        <authorList>
            <person name="Bai S."/>
            <person name="Wu H."/>
            <person name="Zhang J."/>
            <person name="Pan Z."/>
            <person name="Zhao W."/>
            <person name="Li Z."/>
            <person name="Tong C."/>
        </authorList>
    </citation>
    <scope>NUCLEOTIDE SEQUENCE</scope>
    <source>
        <tissue evidence="2">Leaf</tissue>
    </source>
</reference>
<organism evidence="2 3">
    <name type="scientific">Populus deltoides</name>
    <name type="common">Eastern poplar</name>
    <name type="synonym">Eastern cottonwood</name>
    <dbReference type="NCBI Taxonomy" id="3696"/>
    <lineage>
        <taxon>Eukaryota</taxon>
        <taxon>Viridiplantae</taxon>
        <taxon>Streptophyta</taxon>
        <taxon>Embryophyta</taxon>
        <taxon>Tracheophyta</taxon>
        <taxon>Spermatophyta</taxon>
        <taxon>Magnoliopsida</taxon>
        <taxon>eudicotyledons</taxon>
        <taxon>Gunneridae</taxon>
        <taxon>Pentapetalae</taxon>
        <taxon>rosids</taxon>
        <taxon>fabids</taxon>
        <taxon>Malpighiales</taxon>
        <taxon>Salicaceae</taxon>
        <taxon>Saliceae</taxon>
        <taxon>Populus</taxon>
    </lineage>
</organism>
<evidence type="ECO:0000256" key="1">
    <source>
        <dbReference type="SAM" id="MobiDB-lite"/>
    </source>
</evidence>
<feature type="region of interest" description="Disordered" evidence="1">
    <location>
        <begin position="108"/>
        <end position="171"/>
    </location>
</feature>
<keyword evidence="3" id="KW-1185">Reference proteome</keyword>
<proteinExistence type="predicted"/>
<evidence type="ECO:0000313" key="3">
    <source>
        <dbReference type="Proteomes" id="UP000807159"/>
    </source>
</evidence>
<dbReference type="AlphaFoldDB" id="A0A8T2ZM19"/>
<dbReference type="EMBL" id="JACEGQ020000001">
    <property type="protein sequence ID" value="KAH8518644.1"/>
    <property type="molecule type" value="Genomic_DNA"/>
</dbReference>
<feature type="compositionally biased region" description="Basic and acidic residues" evidence="1">
    <location>
        <begin position="118"/>
        <end position="139"/>
    </location>
</feature>
<accession>A0A8T2ZM19</accession>
<comment type="caution">
    <text evidence="2">The sequence shown here is derived from an EMBL/GenBank/DDBJ whole genome shotgun (WGS) entry which is preliminary data.</text>
</comment>
<evidence type="ECO:0000313" key="2">
    <source>
        <dbReference type="EMBL" id="KAH8518644.1"/>
    </source>
</evidence>
<feature type="compositionally biased region" description="Basic and acidic residues" evidence="1">
    <location>
        <begin position="161"/>
        <end position="171"/>
    </location>
</feature>
<sequence length="432" mass="47694">MDVAPLGSYKEERRYLEKKDVKGTKKRARAWVSSSEETPHSDKSEYERRKGKPEKREDERRKPENIRSGDERRRYWSGSCSSCSRYDGGSDIFMSNTTIGENPSKRLRSVIILPGEDNETRELDKDKHKEEMTYDHDDYPSSTSNDKSDKVGVGQFPRNKPGYDIDKGGINDAKKEKNEVSRVIIDSKDKYDGAVEALSPVMPELGQIKSSKSNLTRMPREDYAHFLQHEKIPNGGICDSESSSARNNVHPPDQVAIPGREKVSTVSSSSKNKTRLITSASRQALSNATTTLEETLDSPEANQAKLASGTSLGKSATLKEAPTPLEANQAKLRSRSNVVKNAPYGAHTVTSPTSPIVNGNDASVSIPAEPSACIASSAGDITLDKSLDEGKEGSQLEQKTTSVTRGAEMLQVNYKVYIPKRISTLARRQLKR</sequence>
<feature type="region of interest" description="Disordered" evidence="1">
    <location>
        <begin position="232"/>
        <end position="278"/>
    </location>
</feature>
<dbReference type="Proteomes" id="UP000807159">
    <property type="component" value="Chromosome 1"/>
</dbReference>
<feature type="compositionally biased region" description="Basic and acidic residues" evidence="1">
    <location>
        <begin position="37"/>
        <end position="74"/>
    </location>
</feature>
<feature type="region of interest" description="Disordered" evidence="1">
    <location>
        <begin position="294"/>
        <end position="323"/>
    </location>
</feature>
<name>A0A8T2ZM19_POPDE</name>